<evidence type="ECO:0000313" key="7">
    <source>
        <dbReference type="Proteomes" id="UP000295565"/>
    </source>
</evidence>
<dbReference type="EMBL" id="SMGD01000017">
    <property type="protein sequence ID" value="TCK46705.1"/>
    <property type="molecule type" value="Genomic_DNA"/>
</dbReference>
<dbReference type="NCBIfam" id="TIGR00011">
    <property type="entry name" value="YbaK_EbsC"/>
    <property type="match status" value="1"/>
</dbReference>
<comment type="caution">
    <text evidence="6">The sequence shown here is derived from an EMBL/GenBank/DDBJ whole genome shotgun (WGS) entry which is preliminary data.</text>
</comment>
<protein>
    <recommendedName>
        <fullName evidence="4">Cys-tRNA(Pro)/Cys-tRNA(Cys) deacylase</fullName>
        <ecNumber evidence="4">4.2.-.-</ecNumber>
    </recommendedName>
</protein>
<evidence type="ECO:0000256" key="4">
    <source>
        <dbReference type="PIRNR" id="PIRNR006181"/>
    </source>
</evidence>
<dbReference type="CDD" id="cd00002">
    <property type="entry name" value="YbaK_deacylase"/>
    <property type="match status" value="1"/>
</dbReference>
<dbReference type="Gene3D" id="3.90.960.10">
    <property type="entry name" value="YbaK/aminoacyl-tRNA synthetase-associated domain"/>
    <property type="match status" value="1"/>
</dbReference>
<reference evidence="6 7" key="1">
    <citation type="submission" date="2019-03" db="EMBL/GenBank/DDBJ databases">
        <title>Genomic Encyclopedia of Type Strains, Phase IV (KMG-IV): sequencing the most valuable type-strain genomes for metagenomic binning, comparative biology and taxonomic classification.</title>
        <authorList>
            <person name="Goeker M."/>
        </authorList>
    </citation>
    <scope>NUCLEOTIDE SEQUENCE [LARGE SCALE GENOMIC DNA]</scope>
    <source>
        <strain evidence="6 7">DSM 18577</strain>
    </source>
</reference>
<accession>A0A4R1J817</accession>
<dbReference type="InterPro" id="IPR004369">
    <property type="entry name" value="Prolyl-tRNA_editing_YbaK/EbsC"/>
</dbReference>
<evidence type="ECO:0000256" key="1">
    <source>
        <dbReference type="ARBA" id="ARBA00009798"/>
    </source>
</evidence>
<dbReference type="PANTHER" id="PTHR30411">
    <property type="entry name" value="CYTOPLASMIC PROTEIN"/>
    <property type="match status" value="1"/>
</dbReference>
<keyword evidence="6" id="KW-0378">Hydrolase</keyword>
<evidence type="ECO:0000259" key="5">
    <source>
        <dbReference type="Pfam" id="PF04073"/>
    </source>
</evidence>
<dbReference type="Proteomes" id="UP000295565">
    <property type="component" value="Unassembled WGS sequence"/>
</dbReference>
<keyword evidence="2 4" id="KW-0648">Protein biosynthesis</keyword>
<dbReference type="Pfam" id="PF04073">
    <property type="entry name" value="tRNA_edit"/>
    <property type="match status" value="1"/>
</dbReference>
<dbReference type="EC" id="4.2.-.-" evidence="4"/>
<dbReference type="InterPro" id="IPR036754">
    <property type="entry name" value="YbaK/aa-tRNA-synt-asso_dom_sf"/>
</dbReference>
<dbReference type="AlphaFoldDB" id="A0A4R1J817"/>
<dbReference type="OrthoDB" id="9809296at2"/>
<sequence length="158" mass="16994">MTPAINALKRAKIDFILHHYEHDADSRHFGDEAAAKLGIEPTAMYKTLVACDEHHPKQMVVAVVPVAGHLDLKKLAKAAGLKKMTMADPTQAERTTGYVKGGISPLGQKKRLPTFLDSSAKELAHIYVSGGKRGLTVQVAPAPMLSLLRGEFAAIATD</sequence>
<comment type="similarity">
    <text evidence="1 4">Belongs to the prolyl-tRNA editing family. YbaK/EbsC subfamily.</text>
</comment>
<name>A0A4R1J817_9GAMM</name>
<proteinExistence type="inferred from homology"/>
<dbReference type="PIRSF" id="PIRSF006181">
    <property type="entry name" value="EbsC_YbaK"/>
    <property type="match status" value="1"/>
</dbReference>
<dbReference type="PANTHER" id="PTHR30411:SF0">
    <property type="entry name" value="CYS-TRNA(PRO)_CYS-TRNA(CYS) DEACYLASE YBAK"/>
    <property type="match status" value="1"/>
</dbReference>
<dbReference type="GO" id="GO:0016829">
    <property type="term" value="F:lyase activity"/>
    <property type="evidence" value="ECO:0007669"/>
    <property type="project" value="UniProtKB-KW"/>
</dbReference>
<keyword evidence="3 4" id="KW-0456">Lyase</keyword>
<dbReference type="GO" id="GO:0006412">
    <property type="term" value="P:translation"/>
    <property type="evidence" value="ECO:0007669"/>
    <property type="project" value="UniProtKB-KW"/>
</dbReference>
<dbReference type="SUPFAM" id="SSF55826">
    <property type="entry name" value="YbaK/ProRS associated domain"/>
    <property type="match status" value="1"/>
</dbReference>
<dbReference type="GO" id="GO:0002161">
    <property type="term" value="F:aminoacyl-tRNA deacylase activity"/>
    <property type="evidence" value="ECO:0007669"/>
    <property type="project" value="InterPro"/>
</dbReference>
<dbReference type="RefSeq" id="WP_131914038.1">
    <property type="nucleotide sequence ID" value="NZ_OU594967.1"/>
</dbReference>
<organism evidence="6 7">
    <name type="scientific">Celerinatantimonas diazotrophica</name>
    <dbReference type="NCBI Taxonomy" id="412034"/>
    <lineage>
        <taxon>Bacteria</taxon>
        <taxon>Pseudomonadati</taxon>
        <taxon>Pseudomonadota</taxon>
        <taxon>Gammaproteobacteria</taxon>
        <taxon>Celerinatantimonadaceae</taxon>
        <taxon>Celerinatantimonas</taxon>
    </lineage>
</organism>
<keyword evidence="7" id="KW-1185">Reference proteome</keyword>
<gene>
    <name evidence="6" type="ORF">EV690_3291</name>
</gene>
<feature type="domain" description="YbaK/aminoacyl-tRNA synthetase-associated" evidence="5">
    <location>
        <begin position="31"/>
        <end position="142"/>
    </location>
</feature>
<evidence type="ECO:0000313" key="6">
    <source>
        <dbReference type="EMBL" id="TCK46705.1"/>
    </source>
</evidence>
<evidence type="ECO:0000256" key="3">
    <source>
        <dbReference type="ARBA" id="ARBA00023239"/>
    </source>
</evidence>
<evidence type="ECO:0000256" key="2">
    <source>
        <dbReference type="ARBA" id="ARBA00022917"/>
    </source>
</evidence>
<dbReference type="InterPro" id="IPR007214">
    <property type="entry name" value="YbaK/aa-tRNA-synth-assoc-dom"/>
</dbReference>